<organism evidence="3 5">
    <name type="scientific">Pseudomonas cannabina</name>
    <dbReference type="NCBI Taxonomy" id="86840"/>
    <lineage>
        <taxon>Bacteria</taxon>
        <taxon>Pseudomonadati</taxon>
        <taxon>Pseudomonadota</taxon>
        <taxon>Gammaproteobacteria</taxon>
        <taxon>Pseudomonadales</taxon>
        <taxon>Pseudomonadaceae</taxon>
        <taxon>Pseudomonas</taxon>
    </lineage>
</organism>
<dbReference type="EMBL" id="LJPX01000628">
    <property type="protein sequence ID" value="KPW64282.1"/>
    <property type="molecule type" value="Genomic_DNA"/>
</dbReference>
<dbReference type="PATRIC" id="fig|86840.3.peg.474"/>
<comment type="caution">
    <text evidence="3">The sequence shown here is derived from an EMBL/GenBank/DDBJ whole genome shotgun (WGS) entry which is preliminary data.</text>
</comment>
<evidence type="ECO:0000313" key="5">
    <source>
        <dbReference type="Proteomes" id="UP000050564"/>
    </source>
</evidence>
<reference evidence="4 6" key="2">
    <citation type="submission" date="2018-08" db="EMBL/GenBank/DDBJ databases">
        <title>Recombination of ecologically and evolutionarily significant loci maintains genetic cohesion in the Pseudomonas syringae species complex.</title>
        <authorList>
            <person name="Dillon M."/>
            <person name="Thakur S."/>
            <person name="Almeida R.N.D."/>
            <person name="Weir B.S."/>
            <person name="Guttman D.S."/>
        </authorList>
    </citation>
    <scope>NUCLEOTIDE SEQUENCE [LARGE SCALE GENOMIC DNA]</scope>
    <source>
        <strain evidence="4 6">ICMP 2821</strain>
    </source>
</reference>
<proteinExistence type="predicted"/>
<protein>
    <submittedName>
        <fullName evidence="3">Uncharacterized protein</fullName>
    </submittedName>
</protein>
<keyword evidence="1" id="KW-0175">Coiled coil</keyword>
<gene>
    <name evidence="3" type="ORF">ALO81_00273</name>
    <name evidence="4" type="ORF">ALQ64_01874</name>
</gene>
<dbReference type="Pfam" id="PF14282">
    <property type="entry name" value="FlxA"/>
    <property type="match status" value="1"/>
</dbReference>
<evidence type="ECO:0000256" key="2">
    <source>
        <dbReference type="SAM" id="MobiDB-lite"/>
    </source>
</evidence>
<dbReference type="Proteomes" id="UP000281372">
    <property type="component" value="Unassembled WGS sequence"/>
</dbReference>
<dbReference type="Proteomes" id="UP000050564">
    <property type="component" value="Unassembled WGS sequence"/>
</dbReference>
<evidence type="ECO:0000313" key="6">
    <source>
        <dbReference type="Proteomes" id="UP000281372"/>
    </source>
</evidence>
<dbReference type="RefSeq" id="WP_055001803.1">
    <property type="nucleotide sequence ID" value="NZ_FNKU01000001.1"/>
</dbReference>
<accession>A0A0P9L4W7</accession>
<reference evidence="3 5" key="1">
    <citation type="submission" date="2015-09" db="EMBL/GenBank/DDBJ databases">
        <title>Genome announcement of multiple Pseudomonas syringae strains.</title>
        <authorList>
            <person name="Thakur S."/>
            <person name="Wang P.W."/>
            <person name="Gong Y."/>
            <person name="Weir B.S."/>
            <person name="Guttman D.S."/>
        </authorList>
    </citation>
    <scope>NUCLEOTIDE SEQUENCE [LARGE SCALE GENOMIC DNA]</scope>
    <source>
        <strain evidence="3 5">ICMP2823</strain>
    </source>
</reference>
<dbReference type="AlphaFoldDB" id="A0A0P9L4W7"/>
<feature type="region of interest" description="Disordered" evidence="2">
    <location>
        <begin position="26"/>
        <end position="72"/>
    </location>
</feature>
<name>A0A0P9L4W7_PSECA</name>
<evidence type="ECO:0000313" key="4">
    <source>
        <dbReference type="EMBL" id="RMN26705.1"/>
    </source>
</evidence>
<dbReference type="InterPro" id="IPR025577">
    <property type="entry name" value="FlxA"/>
</dbReference>
<evidence type="ECO:0000256" key="1">
    <source>
        <dbReference type="SAM" id="Coils"/>
    </source>
</evidence>
<dbReference type="EMBL" id="RBOW01000623">
    <property type="protein sequence ID" value="RMN26705.1"/>
    <property type="molecule type" value="Genomic_DNA"/>
</dbReference>
<sequence length="147" mass="15032">MTTINTSSLNSNPSPFTFVVKKPEADAVKASTTSATDAEKATDESTTVSTEVKTGAASGGGSVGGSSPSAFDETIEKIKQQIKDAQKQLAQLQAQLASAQSGKSTPEEKAQKAMAIQAQISATSANLQTLQGVLLQLQTEGGVKTTA</sequence>
<feature type="coiled-coil region" evidence="1">
    <location>
        <begin position="75"/>
        <end position="102"/>
    </location>
</feature>
<evidence type="ECO:0000313" key="3">
    <source>
        <dbReference type="EMBL" id="KPW64282.1"/>
    </source>
</evidence>